<protein>
    <recommendedName>
        <fullName evidence="3">F-box domain-containing protein</fullName>
    </recommendedName>
</protein>
<evidence type="ECO:0008006" key="3">
    <source>
        <dbReference type="Google" id="ProtNLM"/>
    </source>
</evidence>
<dbReference type="AlphaFoldDB" id="A0A8S0WS92"/>
<dbReference type="Proteomes" id="UP000467700">
    <property type="component" value="Unassembled WGS sequence"/>
</dbReference>
<sequence>MASFPLELLDIIFNLTLPEESDPALMDDYLKAPLTLSQVCLRWRAAALLNSRLWNQVFLKGRSWRKAKDRLALAKELVVRSRGVPVSLYAWIGEGWDENLDHETATIIETVMPRLRVLELRVNCLLLENGSMCVIMDRLRNSHAPLLEAFSMAPFNSHKRTTYSSFKPFFNKGAPKLQRLDFAAHLFTLHPPTLSNITHFRLHNSVGSTIARFTCTYLLKVLRKMPLLEDLFLSLILDAEDETADENQDDNDQLDDIKFSHLKYLYLELCDIDCAILLGSLTLPPGCLVDILCNDAAPNTWYHIVLDSLENRIEECKHDMSDKALCLDIHASLIQVAVRIDPRQDVNTEAQIRPCLTFTFVLKNSDSDDEEDNENVDVNLDVAGNVEAYTMLLYLARFLNSSKLVAASSLHLGIYTRFYLETLSAPLFGPLIRACTQAERLVLTGTENEFLFPVTMWIASARRQEDLDWAKGILRLDDLLFKEVPQGQRWDPLPLLQLSHEMGIYTYPLSLPAPRSTPNVDEPPLFSKRLSIVNFLHAEYDLGKIDVFYELPCALLAREKLAIVAGSLTWPVCSESWMSCEGTLDFNITMRDMMRHYLKPPKSLSGAD</sequence>
<dbReference type="OrthoDB" id="2830556at2759"/>
<accession>A0A8S0WS92</accession>
<organism evidence="1 2">
    <name type="scientific">Cyclocybe aegerita</name>
    <name type="common">Black poplar mushroom</name>
    <name type="synonym">Agrocybe aegerita</name>
    <dbReference type="NCBI Taxonomy" id="1973307"/>
    <lineage>
        <taxon>Eukaryota</taxon>
        <taxon>Fungi</taxon>
        <taxon>Dikarya</taxon>
        <taxon>Basidiomycota</taxon>
        <taxon>Agaricomycotina</taxon>
        <taxon>Agaricomycetes</taxon>
        <taxon>Agaricomycetidae</taxon>
        <taxon>Agaricales</taxon>
        <taxon>Agaricineae</taxon>
        <taxon>Bolbitiaceae</taxon>
        <taxon>Cyclocybe</taxon>
    </lineage>
</organism>
<keyword evidence="2" id="KW-1185">Reference proteome</keyword>
<evidence type="ECO:0000313" key="1">
    <source>
        <dbReference type="EMBL" id="CAA7264346.1"/>
    </source>
</evidence>
<proteinExistence type="predicted"/>
<name>A0A8S0WS92_CYCAE</name>
<dbReference type="EMBL" id="CACVBS010000044">
    <property type="protein sequence ID" value="CAA7264346.1"/>
    <property type="molecule type" value="Genomic_DNA"/>
</dbReference>
<gene>
    <name evidence="1" type="ORF">AAE3_LOCUS6573</name>
</gene>
<reference evidence="1 2" key="1">
    <citation type="submission" date="2020-01" db="EMBL/GenBank/DDBJ databases">
        <authorList>
            <person name="Gupta K D."/>
        </authorList>
    </citation>
    <scope>NUCLEOTIDE SEQUENCE [LARGE SCALE GENOMIC DNA]</scope>
</reference>
<evidence type="ECO:0000313" key="2">
    <source>
        <dbReference type="Proteomes" id="UP000467700"/>
    </source>
</evidence>
<comment type="caution">
    <text evidence="1">The sequence shown here is derived from an EMBL/GenBank/DDBJ whole genome shotgun (WGS) entry which is preliminary data.</text>
</comment>
<dbReference type="SUPFAM" id="SSF52047">
    <property type="entry name" value="RNI-like"/>
    <property type="match status" value="1"/>
</dbReference>